<proteinExistence type="predicted"/>
<keyword evidence="2" id="KW-1185">Reference proteome</keyword>
<reference evidence="1 2" key="1">
    <citation type="journal article" date="2022" name="Nat. Plants">
        <title>Genomes of leafy and leafless Platanthera orchids illuminate the evolution of mycoheterotrophy.</title>
        <authorList>
            <person name="Li M.H."/>
            <person name="Liu K.W."/>
            <person name="Li Z."/>
            <person name="Lu H.C."/>
            <person name="Ye Q.L."/>
            <person name="Zhang D."/>
            <person name="Wang J.Y."/>
            <person name="Li Y.F."/>
            <person name="Zhong Z.M."/>
            <person name="Liu X."/>
            <person name="Yu X."/>
            <person name="Liu D.K."/>
            <person name="Tu X.D."/>
            <person name="Liu B."/>
            <person name="Hao Y."/>
            <person name="Liao X.Y."/>
            <person name="Jiang Y.T."/>
            <person name="Sun W.H."/>
            <person name="Chen J."/>
            <person name="Chen Y.Q."/>
            <person name="Ai Y."/>
            <person name="Zhai J.W."/>
            <person name="Wu S.S."/>
            <person name="Zhou Z."/>
            <person name="Hsiao Y.Y."/>
            <person name="Wu W.L."/>
            <person name="Chen Y.Y."/>
            <person name="Lin Y.F."/>
            <person name="Hsu J.L."/>
            <person name="Li C.Y."/>
            <person name="Wang Z.W."/>
            <person name="Zhao X."/>
            <person name="Zhong W.Y."/>
            <person name="Ma X.K."/>
            <person name="Ma L."/>
            <person name="Huang J."/>
            <person name="Chen G.Z."/>
            <person name="Huang M.Z."/>
            <person name="Huang L."/>
            <person name="Peng D.H."/>
            <person name="Luo Y.B."/>
            <person name="Zou S.Q."/>
            <person name="Chen S.P."/>
            <person name="Lan S."/>
            <person name="Tsai W.C."/>
            <person name="Van de Peer Y."/>
            <person name="Liu Z.J."/>
        </authorList>
    </citation>
    <scope>NUCLEOTIDE SEQUENCE [LARGE SCALE GENOMIC DNA]</scope>
    <source>
        <strain evidence="1">Lor288</strain>
    </source>
</reference>
<organism evidence="1 2">
    <name type="scientific">Platanthera guangdongensis</name>
    <dbReference type="NCBI Taxonomy" id="2320717"/>
    <lineage>
        <taxon>Eukaryota</taxon>
        <taxon>Viridiplantae</taxon>
        <taxon>Streptophyta</taxon>
        <taxon>Embryophyta</taxon>
        <taxon>Tracheophyta</taxon>
        <taxon>Spermatophyta</taxon>
        <taxon>Magnoliopsida</taxon>
        <taxon>Liliopsida</taxon>
        <taxon>Asparagales</taxon>
        <taxon>Orchidaceae</taxon>
        <taxon>Orchidoideae</taxon>
        <taxon>Orchideae</taxon>
        <taxon>Orchidinae</taxon>
        <taxon>Platanthera</taxon>
    </lineage>
</organism>
<sequence>MPLLRPSIVPMLLRRYSSSASTELAAPHRVSSKLCCASDSHRCSQLRISWLGYSAIFDSTFILTELLFQPFSDCCCQWELPNRALPADWGKGEAHRGLLFLKERGLRRSWRSVLCLSSIL</sequence>
<evidence type="ECO:0000313" key="2">
    <source>
        <dbReference type="Proteomes" id="UP001412067"/>
    </source>
</evidence>
<dbReference type="EMBL" id="JBBWWR010000012">
    <property type="protein sequence ID" value="KAK8958336.1"/>
    <property type="molecule type" value="Genomic_DNA"/>
</dbReference>
<comment type="caution">
    <text evidence="1">The sequence shown here is derived from an EMBL/GenBank/DDBJ whole genome shotgun (WGS) entry which is preliminary data.</text>
</comment>
<evidence type="ECO:0000313" key="1">
    <source>
        <dbReference type="EMBL" id="KAK8958336.1"/>
    </source>
</evidence>
<gene>
    <name evidence="1" type="ORF">KSP40_PGU000962</name>
</gene>
<name>A0ABR2M348_9ASPA</name>
<protein>
    <submittedName>
        <fullName evidence="1">Uncharacterized protein</fullName>
    </submittedName>
</protein>
<accession>A0ABR2M348</accession>
<dbReference type="Proteomes" id="UP001412067">
    <property type="component" value="Unassembled WGS sequence"/>
</dbReference>